<evidence type="ECO:0000256" key="3">
    <source>
        <dbReference type="ARBA" id="ARBA00023002"/>
    </source>
</evidence>
<keyword evidence="6" id="KW-1185">Reference proteome</keyword>
<dbReference type="PANTHER" id="PTHR43150:SF6">
    <property type="entry name" value="VIC POTASSIUM ION CHANNEL, BETA SUBUNIT (EUROFUNG)"/>
    <property type="match status" value="1"/>
</dbReference>
<organism evidence="5 6">
    <name type="scientific">Aspergillus lucknowensis</name>
    <dbReference type="NCBI Taxonomy" id="176173"/>
    <lineage>
        <taxon>Eukaryota</taxon>
        <taxon>Fungi</taxon>
        <taxon>Dikarya</taxon>
        <taxon>Ascomycota</taxon>
        <taxon>Pezizomycotina</taxon>
        <taxon>Eurotiomycetes</taxon>
        <taxon>Eurotiomycetidae</taxon>
        <taxon>Eurotiales</taxon>
        <taxon>Aspergillaceae</taxon>
        <taxon>Aspergillus</taxon>
        <taxon>Aspergillus subgen. Nidulantes</taxon>
    </lineage>
</organism>
<keyword evidence="2" id="KW-0521">NADP</keyword>
<name>A0ABR4LXG4_9EURO</name>
<comment type="caution">
    <text evidence="5">The sequence shown here is derived from an EMBL/GenBank/DDBJ whole genome shotgun (WGS) entry which is preliminary data.</text>
</comment>
<dbReference type="PANTHER" id="PTHR43150">
    <property type="entry name" value="HYPERKINETIC, ISOFORM M"/>
    <property type="match status" value="1"/>
</dbReference>
<comment type="similarity">
    <text evidence="1">Belongs to the shaker potassium channel beta subunit family.</text>
</comment>
<keyword evidence="3" id="KW-0560">Oxidoreductase</keyword>
<gene>
    <name evidence="5" type="ORF">BJX67DRAFT_22668</name>
</gene>
<dbReference type="InterPro" id="IPR005399">
    <property type="entry name" value="K_chnl_volt-dep_bsu_KCNAB-rel"/>
</dbReference>
<accession>A0ABR4LXG4</accession>
<evidence type="ECO:0000313" key="6">
    <source>
        <dbReference type="Proteomes" id="UP001610432"/>
    </source>
</evidence>
<feature type="domain" description="NADP-dependent oxidoreductase" evidence="4">
    <location>
        <begin position="21"/>
        <end position="333"/>
    </location>
</feature>
<dbReference type="InterPro" id="IPR036812">
    <property type="entry name" value="NAD(P)_OxRdtase_dom_sf"/>
</dbReference>
<dbReference type="Pfam" id="PF00248">
    <property type="entry name" value="Aldo_ket_red"/>
    <property type="match status" value="1"/>
</dbReference>
<proteinExistence type="inferred from homology"/>
<dbReference type="EMBL" id="JBFXLQ010000010">
    <property type="protein sequence ID" value="KAL2869242.1"/>
    <property type="molecule type" value="Genomic_DNA"/>
</dbReference>
<dbReference type="GeneID" id="98140910"/>
<dbReference type="PRINTS" id="PR01577">
    <property type="entry name" value="KCNABCHANNEL"/>
</dbReference>
<evidence type="ECO:0000256" key="1">
    <source>
        <dbReference type="ARBA" id="ARBA00006515"/>
    </source>
</evidence>
<protein>
    <submittedName>
        <fullName evidence="5">NADP-dependent oxidoreductase domain-containing protein</fullName>
    </submittedName>
</protein>
<evidence type="ECO:0000259" key="4">
    <source>
        <dbReference type="Pfam" id="PF00248"/>
    </source>
</evidence>
<dbReference type="SUPFAM" id="SSF51430">
    <property type="entry name" value="NAD(P)-linked oxidoreductase"/>
    <property type="match status" value="1"/>
</dbReference>
<dbReference type="InterPro" id="IPR023210">
    <property type="entry name" value="NADP_OxRdtase_dom"/>
</dbReference>
<dbReference type="Proteomes" id="UP001610432">
    <property type="component" value="Unassembled WGS sequence"/>
</dbReference>
<dbReference type="Gene3D" id="3.20.20.100">
    <property type="entry name" value="NADP-dependent oxidoreductase domain"/>
    <property type="match status" value="1"/>
</dbReference>
<evidence type="ECO:0000313" key="5">
    <source>
        <dbReference type="EMBL" id="KAL2869242.1"/>
    </source>
</evidence>
<reference evidence="5 6" key="1">
    <citation type="submission" date="2024-07" db="EMBL/GenBank/DDBJ databases">
        <title>Section-level genome sequencing and comparative genomics of Aspergillus sections Usti and Cavernicolus.</title>
        <authorList>
            <consortium name="Lawrence Berkeley National Laboratory"/>
            <person name="Nybo J.L."/>
            <person name="Vesth T.C."/>
            <person name="Theobald S."/>
            <person name="Frisvad J.C."/>
            <person name="Larsen T.O."/>
            <person name="Kjaerboelling I."/>
            <person name="Rothschild-Mancinelli K."/>
            <person name="Lyhne E.K."/>
            <person name="Kogle M.E."/>
            <person name="Barry K."/>
            <person name="Clum A."/>
            <person name="Na H."/>
            <person name="Ledsgaard L."/>
            <person name="Lin J."/>
            <person name="Lipzen A."/>
            <person name="Kuo A."/>
            <person name="Riley R."/>
            <person name="Mondo S."/>
            <person name="Labutti K."/>
            <person name="Haridas S."/>
            <person name="Pangalinan J."/>
            <person name="Salamov A.A."/>
            <person name="Simmons B.A."/>
            <person name="Magnuson J.K."/>
            <person name="Chen J."/>
            <person name="Drula E."/>
            <person name="Henrissat B."/>
            <person name="Wiebenga A."/>
            <person name="Lubbers R.J."/>
            <person name="Gomes A.C."/>
            <person name="Macurrencykelacurrency M.R."/>
            <person name="Stajich J."/>
            <person name="Grigoriev I.V."/>
            <person name="Mortensen U.H."/>
            <person name="De Vries R.P."/>
            <person name="Baker S.E."/>
            <person name="Andersen M.R."/>
        </authorList>
    </citation>
    <scope>NUCLEOTIDE SEQUENCE [LARGE SCALE GENOMIC DNA]</scope>
    <source>
        <strain evidence="5 6">CBS 449.75</strain>
    </source>
</reference>
<evidence type="ECO:0000256" key="2">
    <source>
        <dbReference type="ARBA" id="ARBA00022857"/>
    </source>
</evidence>
<dbReference type="RefSeq" id="XP_070888221.1">
    <property type="nucleotide sequence ID" value="XM_071025838.1"/>
</dbReference>
<sequence>MPGSDMIYRRLGNSGLQVSVISLGGWITFGGDVGEEATEACMKKAYELGINFFDTAEGYSGGQSEILMGNVIKNSGWKRNDLVISTKIYFGSSHGEVKVNNYGLSRKHVIEGTRASLARLQLEYVDIIYAHRPDRLTPMEEVVRAFNFVIEKGWAFYWGTSEWSADEISEACGIAKSLGLIAPIVEQPLYNMLDREKVEGQFQRLYDRVGLGLTTFSPLKGGRLSGKYNDALEKPPPGSRFAYSKDNYSTGVRESWQSPESVKVLQQVKAVKALADKLGVKQSHLALAWCIKNENVSSIITGASKPEQVADNVESLKVLPLLTPEVMAEIDEALGNKPSKEPARFG</sequence>